<sequence>MLVFQHPVPEAGVQIPKGTVEPEEAPEEGVIREMKEETGLNHVQLNGILAEDLWKNEDGAVHHRYFYKLTVSDAPDEWVWNPAGGGEEEGLTFRFFWISAAEEGNLIRGHGGYLHLIFSH</sequence>
<dbReference type="GO" id="GO:0016787">
    <property type="term" value="F:hydrolase activity"/>
    <property type="evidence" value="ECO:0007669"/>
    <property type="project" value="UniProtKB-KW"/>
</dbReference>
<organism evidence="3 4">
    <name type="scientific">Salipaludibacillus aurantiacus</name>
    <dbReference type="NCBI Taxonomy" id="1601833"/>
    <lineage>
        <taxon>Bacteria</taxon>
        <taxon>Bacillati</taxon>
        <taxon>Bacillota</taxon>
        <taxon>Bacilli</taxon>
        <taxon>Bacillales</taxon>
        <taxon>Bacillaceae</taxon>
    </lineage>
</organism>
<evidence type="ECO:0000259" key="2">
    <source>
        <dbReference type="PROSITE" id="PS51462"/>
    </source>
</evidence>
<dbReference type="STRING" id="1601833.SAMN05518684_11390"/>
<protein>
    <submittedName>
        <fullName evidence="3">NUDIX domain-containing protein</fullName>
    </submittedName>
</protein>
<dbReference type="Pfam" id="PF00293">
    <property type="entry name" value="NUDIX"/>
    <property type="match status" value="1"/>
</dbReference>
<dbReference type="PROSITE" id="PS00893">
    <property type="entry name" value="NUDIX_BOX"/>
    <property type="match status" value="1"/>
</dbReference>
<dbReference type="SUPFAM" id="SSF55811">
    <property type="entry name" value="Nudix"/>
    <property type="match status" value="1"/>
</dbReference>
<evidence type="ECO:0000313" key="4">
    <source>
        <dbReference type="Proteomes" id="UP000198571"/>
    </source>
</evidence>
<dbReference type="InterPro" id="IPR000086">
    <property type="entry name" value="NUDIX_hydrolase_dom"/>
</dbReference>
<keyword evidence="1" id="KW-0378">Hydrolase</keyword>
<dbReference type="Gene3D" id="3.90.79.10">
    <property type="entry name" value="Nucleoside Triphosphate Pyrophosphohydrolase"/>
    <property type="match status" value="1"/>
</dbReference>
<evidence type="ECO:0000313" key="3">
    <source>
        <dbReference type="EMBL" id="SES27057.1"/>
    </source>
</evidence>
<name>A0A1H9W075_9BACI</name>
<dbReference type="EMBL" id="FOGT01000013">
    <property type="protein sequence ID" value="SES27057.1"/>
    <property type="molecule type" value="Genomic_DNA"/>
</dbReference>
<feature type="domain" description="Nudix hydrolase" evidence="2">
    <location>
        <begin position="1"/>
        <end position="120"/>
    </location>
</feature>
<proteinExistence type="predicted"/>
<dbReference type="InterPro" id="IPR015797">
    <property type="entry name" value="NUDIX_hydrolase-like_dom_sf"/>
</dbReference>
<keyword evidence="4" id="KW-1185">Reference proteome</keyword>
<gene>
    <name evidence="3" type="ORF">SAMN05518684_11390</name>
</gene>
<dbReference type="AlphaFoldDB" id="A0A1H9W075"/>
<accession>A0A1H9W075</accession>
<evidence type="ECO:0000256" key="1">
    <source>
        <dbReference type="ARBA" id="ARBA00022801"/>
    </source>
</evidence>
<dbReference type="CDD" id="cd04663">
    <property type="entry name" value="NUDIX_Hydrolase"/>
    <property type="match status" value="1"/>
</dbReference>
<dbReference type="Proteomes" id="UP000198571">
    <property type="component" value="Unassembled WGS sequence"/>
</dbReference>
<dbReference type="InterPro" id="IPR020084">
    <property type="entry name" value="NUDIX_hydrolase_CS"/>
</dbReference>
<reference evidence="4" key="1">
    <citation type="submission" date="2016-10" db="EMBL/GenBank/DDBJ databases">
        <authorList>
            <person name="Varghese N."/>
            <person name="Submissions S."/>
        </authorList>
    </citation>
    <scope>NUCLEOTIDE SEQUENCE [LARGE SCALE GENOMIC DNA]</scope>
    <source>
        <strain evidence="4">S9</strain>
    </source>
</reference>
<dbReference type="PROSITE" id="PS51462">
    <property type="entry name" value="NUDIX"/>
    <property type="match status" value="1"/>
</dbReference>